<evidence type="ECO:0000256" key="1">
    <source>
        <dbReference type="PROSITE-ProRule" id="PRU00221"/>
    </source>
</evidence>
<organism evidence="3 4">
    <name type="scientific">Riccia sorocarpa</name>
    <dbReference type="NCBI Taxonomy" id="122646"/>
    <lineage>
        <taxon>Eukaryota</taxon>
        <taxon>Viridiplantae</taxon>
        <taxon>Streptophyta</taxon>
        <taxon>Embryophyta</taxon>
        <taxon>Marchantiophyta</taxon>
        <taxon>Marchantiopsida</taxon>
        <taxon>Marchantiidae</taxon>
        <taxon>Marchantiales</taxon>
        <taxon>Ricciaceae</taxon>
        <taxon>Riccia</taxon>
    </lineage>
</organism>
<dbReference type="InterPro" id="IPR001680">
    <property type="entry name" value="WD40_rpt"/>
</dbReference>
<feature type="region of interest" description="Disordered" evidence="2">
    <location>
        <begin position="124"/>
        <end position="162"/>
    </location>
</feature>
<reference evidence="3 4" key="1">
    <citation type="submission" date="2024-09" db="EMBL/GenBank/DDBJ databases">
        <title>Chromosome-scale assembly of Riccia sorocarpa.</title>
        <authorList>
            <person name="Paukszto L."/>
        </authorList>
    </citation>
    <scope>NUCLEOTIDE SEQUENCE [LARGE SCALE GENOMIC DNA]</scope>
    <source>
        <strain evidence="3">LP-2024</strain>
        <tissue evidence="3">Aerial parts of the thallus</tissue>
    </source>
</reference>
<dbReference type="PROSITE" id="PS50082">
    <property type="entry name" value="WD_REPEATS_2"/>
    <property type="match status" value="1"/>
</dbReference>
<feature type="region of interest" description="Disordered" evidence="2">
    <location>
        <begin position="794"/>
        <end position="813"/>
    </location>
</feature>
<dbReference type="SUPFAM" id="SSF50998">
    <property type="entry name" value="Quinoprotein alcohol dehydrogenase-like"/>
    <property type="match status" value="1"/>
</dbReference>
<keyword evidence="1" id="KW-0853">WD repeat</keyword>
<feature type="repeat" description="WD" evidence="1">
    <location>
        <begin position="195"/>
        <end position="236"/>
    </location>
</feature>
<dbReference type="SMART" id="SM00320">
    <property type="entry name" value="WD40"/>
    <property type="match status" value="8"/>
</dbReference>
<evidence type="ECO:0000313" key="3">
    <source>
        <dbReference type="EMBL" id="KAL3698853.1"/>
    </source>
</evidence>
<evidence type="ECO:0000256" key="2">
    <source>
        <dbReference type="SAM" id="MobiDB-lite"/>
    </source>
</evidence>
<sequence length="869" mass="94344">MLEVHRWRQIDWAPSAVVALATSIDGTVVAAARENGSIELWNVAPGSVGWHCHLTIPGKEESAVSSLAWCKAGGNQSTPWGRLFSAGLDGFITEWNLETLQPKEIVESYGGSVWQLAVEPEHAESASNGVLRSKNGDESDDDESSSSDRENEDEKSRPAVKNSVEQGVAVGCDDGCVRIFTVGDSQSGMVYRKAFPRVKGRILSVAWSTDASRIYAGGSDGCIRCWDTTSIRELFRITAGLGGRSTGSELCVWSLLALSNGTVVSGDSTGSVQFWEAEHGTLLQHHSKHKADVLALAAAPSHKIVFAAGADGQVTLYQIVDELGKDDDGSRSISQELIPRVRNRWVYVGYKRCHTHDVKALAVAFPVVQEEGQSEVPVRKKRRRNRFQTENDYRKWAQPGIPMLISGGNDCKLFTYPAEAFLAFHPHDICNAPQRPEIQLAQLSASGSGVLLAQHSTWIDLWKLSTNRNAISDLEMGYEFGKEVLGKRKFRDQMNYVMSSPPKINGIAEKKSVREKPVGNGRPSVYLTKQVASTKGVAPALLARIKCKAIEHIACSAISANGNFVAFSDRLKPRLFHLEQEEQVPGKVSNRGPRRAVSKRKLPNTLPAAQCMLFTPDSTRLVLGSTQQILVLNAENGGILHSFKVPPPPSLSGVKGSVSPINFMCSSADSQWLAATTSSGYIHVFSLEALRHHWSVPVMDGTTATSAIFSPSSSGVLIISTAGNQLHALDVEAKELTSWSVANWQVLAQRLLEFPGGVTGLSVPSSSASSTVIAYSSRAMVQIDLSKPVKLNTMEGKEKSHSQANGSKVSASENGNVSAHFGNYAYVPFRDPVLFVGHTAQSSVLVVEKPWLEVLRQIPAPVYRHLYGT</sequence>
<protein>
    <submittedName>
        <fullName evidence="3">Uncharacterized protein</fullName>
    </submittedName>
</protein>
<dbReference type="Pfam" id="PF00400">
    <property type="entry name" value="WD40"/>
    <property type="match status" value="2"/>
</dbReference>
<dbReference type="InterPro" id="IPR044622">
    <property type="entry name" value="PCN"/>
</dbReference>
<dbReference type="Proteomes" id="UP001633002">
    <property type="component" value="Unassembled WGS sequence"/>
</dbReference>
<dbReference type="AlphaFoldDB" id="A0ABD3I564"/>
<dbReference type="EMBL" id="JBJQOH010000002">
    <property type="protein sequence ID" value="KAL3698853.1"/>
    <property type="molecule type" value="Genomic_DNA"/>
</dbReference>
<dbReference type="PANTHER" id="PTHR45086">
    <property type="entry name" value="WD REPEAT-CONTAINING PROTEIN PCN"/>
    <property type="match status" value="1"/>
</dbReference>
<evidence type="ECO:0000313" key="4">
    <source>
        <dbReference type="Proteomes" id="UP001633002"/>
    </source>
</evidence>
<keyword evidence="4" id="KW-1185">Reference proteome</keyword>
<feature type="compositionally biased region" description="Polar residues" evidence="2">
    <location>
        <begin position="802"/>
        <end position="813"/>
    </location>
</feature>
<feature type="compositionally biased region" description="Basic and acidic residues" evidence="2">
    <location>
        <begin position="146"/>
        <end position="157"/>
    </location>
</feature>
<gene>
    <name evidence="3" type="ORF">R1sor_012929</name>
</gene>
<name>A0ABD3I564_9MARC</name>
<dbReference type="Gene3D" id="2.130.10.10">
    <property type="entry name" value="YVTN repeat-like/Quinoprotein amine dehydrogenase"/>
    <property type="match status" value="3"/>
</dbReference>
<dbReference type="InterPro" id="IPR015943">
    <property type="entry name" value="WD40/YVTN_repeat-like_dom_sf"/>
</dbReference>
<proteinExistence type="predicted"/>
<accession>A0ABD3I564</accession>
<comment type="caution">
    <text evidence="3">The sequence shown here is derived from an EMBL/GenBank/DDBJ whole genome shotgun (WGS) entry which is preliminary data.</text>
</comment>
<dbReference type="InterPro" id="IPR011047">
    <property type="entry name" value="Quinoprotein_ADH-like_sf"/>
</dbReference>
<dbReference type="PANTHER" id="PTHR45086:SF1">
    <property type="entry name" value="WD REPEAT-CONTAINING PROTEIN PCN"/>
    <property type="match status" value="1"/>
</dbReference>